<feature type="domain" description="Ig-like" evidence="5">
    <location>
        <begin position="1200"/>
        <end position="1288"/>
    </location>
</feature>
<dbReference type="SUPFAM" id="SSF48726">
    <property type="entry name" value="Immunoglobulin"/>
    <property type="match status" value="18"/>
</dbReference>
<feature type="domain" description="Ig-like" evidence="5">
    <location>
        <begin position="198"/>
        <end position="289"/>
    </location>
</feature>
<evidence type="ECO:0000313" key="7">
    <source>
        <dbReference type="Proteomes" id="UP000694388"/>
    </source>
</evidence>
<dbReference type="InterPro" id="IPR013783">
    <property type="entry name" value="Ig-like_fold"/>
</dbReference>
<feature type="domain" description="Ig-like" evidence="5">
    <location>
        <begin position="921"/>
        <end position="1011"/>
    </location>
</feature>
<name>A0A8C4R7P8_EPTBU</name>
<feature type="domain" description="Ig-like" evidence="5">
    <location>
        <begin position="1480"/>
        <end position="1568"/>
    </location>
</feature>
<feature type="domain" description="Ig-like" evidence="5">
    <location>
        <begin position="1293"/>
        <end position="1379"/>
    </location>
</feature>
<evidence type="ECO:0000256" key="1">
    <source>
        <dbReference type="ARBA" id="ARBA00022729"/>
    </source>
</evidence>
<reference evidence="6" key="2">
    <citation type="submission" date="2025-09" db="UniProtKB">
        <authorList>
            <consortium name="Ensembl"/>
        </authorList>
    </citation>
    <scope>IDENTIFICATION</scope>
</reference>
<dbReference type="Pfam" id="PF07679">
    <property type="entry name" value="I-set"/>
    <property type="match status" value="14"/>
</dbReference>
<protein>
    <recommendedName>
        <fullName evidence="5">Ig-like domain-containing protein</fullName>
    </recommendedName>
</protein>
<feature type="domain" description="Ig-like" evidence="5">
    <location>
        <begin position="1016"/>
        <end position="1103"/>
    </location>
</feature>
<evidence type="ECO:0000256" key="3">
    <source>
        <dbReference type="ARBA" id="ARBA00023157"/>
    </source>
</evidence>
<dbReference type="Pfam" id="PF13927">
    <property type="entry name" value="Ig_3"/>
    <property type="match status" value="3"/>
</dbReference>
<keyword evidence="1" id="KW-0732">Signal</keyword>
<dbReference type="InterPro" id="IPR051170">
    <property type="entry name" value="Neural/epithelial_adhesion"/>
</dbReference>
<organism evidence="6 7">
    <name type="scientific">Eptatretus burgeri</name>
    <name type="common">Inshore hagfish</name>
    <dbReference type="NCBI Taxonomy" id="7764"/>
    <lineage>
        <taxon>Eukaryota</taxon>
        <taxon>Metazoa</taxon>
        <taxon>Chordata</taxon>
        <taxon>Craniata</taxon>
        <taxon>Vertebrata</taxon>
        <taxon>Cyclostomata</taxon>
        <taxon>Myxini</taxon>
        <taxon>Myxiniformes</taxon>
        <taxon>Myxinidae</taxon>
        <taxon>Eptatretinae</taxon>
        <taxon>Eptatretus</taxon>
    </lineage>
</organism>
<accession>A0A8C4R7P8</accession>
<feature type="domain" description="Ig-like" evidence="5">
    <location>
        <begin position="484"/>
        <end position="575"/>
    </location>
</feature>
<feature type="domain" description="Ig-like" evidence="5">
    <location>
        <begin position="582"/>
        <end position="671"/>
    </location>
</feature>
<dbReference type="FunFam" id="2.60.40.10:FF:000285">
    <property type="entry name" value="Hemicentin 1"/>
    <property type="match status" value="2"/>
</dbReference>
<evidence type="ECO:0000313" key="6">
    <source>
        <dbReference type="Ensembl" id="ENSEBUP00000024765.1"/>
    </source>
</evidence>
<keyword evidence="4" id="KW-0393">Immunoglobulin domain</keyword>
<dbReference type="GO" id="GO:0043005">
    <property type="term" value="C:neuron projection"/>
    <property type="evidence" value="ECO:0007669"/>
    <property type="project" value="TreeGrafter"/>
</dbReference>
<dbReference type="FunFam" id="2.60.40.10:FF:000032">
    <property type="entry name" value="palladin isoform X1"/>
    <property type="match status" value="1"/>
</dbReference>
<dbReference type="SMART" id="SM00408">
    <property type="entry name" value="IGc2"/>
    <property type="match status" value="17"/>
</dbReference>
<feature type="domain" description="Ig-like" evidence="5">
    <location>
        <begin position="719"/>
        <end position="813"/>
    </location>
</feature>
<evidence type="ECO:0000259" key="5">
    <source>
        <dbReference type="PROSITE" id="PS50835"/>
    </source>
</evidence>
<feature type="domain" description="Ig-like" evidence="5">
    <location>
        <begin position="1387"/>
        <end position="1473"/>
    </location>
</feature>
<feature type="domain" description="Ig-like" evidence="5">
    <location>
        <begin position="390"/>
        <end position="479"/>
    </location>
</feature>
<dbReference type="PROSITE" id="PS50835">
    <property type="entry name" value="IG_LIKE"/>
    <property type="match status" value="17"/>
</dbReference>
<sequence>MCLLNLFKMQAPPHVVVDSEEVVVMVSEPIELQCEASGVPTPNLSWLKDGSPISSAPGNNALQVHSEGSILSISHVQTSDAGLYTCVAVNVAGEGRNDVALRVYVPPNIMGEERNLSVLLGQGLLLECHSDAIPPPTLAWLKDGHPLPRRLDLALSLNGSLLKIERVQVLDSGRYTCEASNVAGKTGKNYNVIVLVPPKMNLQPTEGSRVTVVEGNVIRLVCESTGIPPPSLTWRKSGIPLSEDQDGRIQILSGGRILHITTVTATDSADYCCQASNTVGNATKHYTLHVYTRPSLGVNSIGVTSTTVSIGENITLECRAVGVPLPTLHWFKDGRLLPSANTSRVGFVAEGVELRVLQAMETDAGRYTCMAINLAGQAERMFDLIIHIPPRMEENEGGTSNLTVHVGSSVLLECQVTGSPPPAIAWLKDNKPLSSHAEARQLLGGRILHVWHSKAHDSGRYTCVASNQAGSTEKHFILEVLIPPTIRDSEQVMTFWVREGERFNMTCEAQGHPSPTISWLKDGKSLPAHNHRVGKDYTVKNEVRALMLPSAKVDDTGRYTCIATNTVGNKAKTFTLIVLVPPSISGEDDMHKNLTLILNSTETLLCYAEGFPSPAMVWLKDGVPLLPSQNIHLFPGGHGIQILATGREDSGEYMCIASNEAGKARGTFLLTVHGKNTVTPVLYIKTQVLCKCVFLDFLPVKEGNCSCNHSITDCITVPPTINGGDQHSHGSARRMVKLSVNGTLVLECVAVGVPPVTVNWYKDGQVVDITRAIDLERNDQVLRISSVQLYDTGHYMCIATNVAGEAQADFDVTVQVPPIFSRSGTLTSEESHKGGLQERNVMLNSSISLSCESNAVPPPKLSWYRNRKPVLPSDNVLVLPGERVLQISRAQLEDAGEYFCVASNEAGEDKLGYNLHVLVPPRFRNWKGERPEEVTVMAGKITHLLCLTNGEPTPTVTWFKDGKALTPGARISLFEGGQKLQIKVTQMTDTGRYTCIVENKAGRAEKPINLNILVPPSFLGINSTEVSVVLGNPVSFTCEAQGLPIPKISWFHGSSPIHPDLRTIIMPGGRILQLQRADLSDRGNYICQVENEAGVARKVFSLTVYVPPNLLHFPDGWPQRLNKRLGSFLELKCPSDGVPPPVVSWFKERRPIANMGHVQVNNSRLWIESAEISDTGQYSCKAINDAGTAEGFFDLTILVPTTIEGPAQQEVTGVVGDPLMLSCDPLGIPPPAISWLKDGRLIDEQNNLRILPGGRTLEFLHVRVNDAGLYRCMASNMEGKAQKNISLSILVPPSINGSERAIELNVVEGDDIILQCLASGIPQPSLYWQHNGQPLTTTSNHLLFSENDSMITITNVSTDNAGRFVCVANNSAGEEYKVYDVHVFVPPMVAGGSDSLNITVVEGNSVSLYCNVTGSPIPKLTWLKNDLPLPISSHLHPTSTRHIMRIAHALAAYAATYTCVASNRAGVVQKKFHLLVQVRPQLEDEGSMKEMLVVKGTAISISCKASGTPPPSVSWEKDGEPFELAEHINPSDMDMILFFRNIEMEDAGQYSCTLSNPAGQSSKHYLLKVLEPPLINRRDGSAELSVVTGDLVNLECNANGVPPPTLTWLKNGRPLPRAKRLQVVKGGQQLRIATAQVEDNGRYTCLASSSAGDDDKEFLIRVHVPPNISGGSVSRAMTVLRHGQLTMECKSEAVPPPTLLWKKNGHHLEVRTCHLRNFSFHMQHMAMVA</sequence>
<dbReference type="SMART" id="SM00409">
    <property type="entry name" value="IG"/>
    <property type="match status" value="17"/>
</dbReference>
<dbReference type="InterPro" id="IPR007110">
    <property type="entry name" value="Ig-like_dom"/>
</dbReference>
<dbReference type="InterPro" id="IPR003598">
    <property type="entry name" value="Ig_sub2"/>
</dbReference>
<dbReference type="PANTHER" id="PTHR12231">
    <property type="entry name" value="CTX-RELATED TYPE I TRANSMEMBRANE PROTEIN"/>
    <property type="match status" value="1"/>
</dbReference>
<feature type="domain" description="Ig-like" evidence="5">
    <location>
        <begin position="1108"/>
        <end position="1196"/>
    </location>
</feature>
<dbReference type="InterPro" id="IPR003599">
    <property type="entry name" value="Ig_sub"/>
</dbReference>
<dbReference type="FunFam" id="2.60.40.10:FF:000503">
    <property type="entry name" value="Hemicentin 1"/>
    <property type="match status" value="1"/>
</dbReference>
<proteinExistence type="predicted"/>
<feature type="domain" description="Ig-like" evidence="5">
    <location>
        <begin position="107"/>
        <end position="193"/>
    </location>
</feature>
<keyword evidence="2" id="KW-0677">Repeat</keyword>
<feature type="domain" description="Ig-like" evidence="5">
    <location>
        <begin position="13"/>
        <end position="102"/>
    </location>
</feature>
<dbReference type="FunFam" id="2.60.40.10:FF:000130">
    <property type="entry name" value="Hemicentin 1"/>
    <property type="match status" value="12"/>
</dbReference>
<dbReference type="Proteomes" id="UP000694388">
    <property type="component" value="Unplaced"/>
</dbReference>
<evidence type="ECO:0000256" key="4">
    <source>
        <dbReference type="ARBA" id="ARBA00023319"/>
    </source>
</evidence>
<feature type="domain" description="Ig-like" evidence="5">
    <location>
        <begin position="1572"/>
        <end position="1661"/>
    </location>
</feature>
<dbReference type="GeneTree" id="ENSGT00940000154614"/>
<dbReference type="Gene3D" id="2.60.40.10">
    <property type="entry name" value="Immunoglobulins"/>
    <property type="match status" value="18"/>
</dbReference>
<dbReference type="CDD" id="cd00096">
    <property type="entry name" value="Ig"/>
    <property type="match status" value="5"/>
</dbReference>
<reference evidence="6" key="1">
    <citation type="submission" date="2025-08" db="UniProtKB">
        <authorList>
            <consortium name="Ensembl"/>
        </authorList>
    </citation>
    <scope>IDENTIFICATION</scope>
</reference>
<keyword evidence="3" id="KW-1015">Disulfide bond</keyword>
<feature type="domain" description="Ig-like" evidence="5">
    <location>
        <begin position="817"/>
        <end position="912"/>
    </location>
</feature>
<keyword evidence="7" id="KW-1185">Reference proteome</keyword>
<dbReference type="PANTHER" id="PTHR12231:SF253">
    <property type="entry name" value="DPR-INTERACTING PROTEIN ETA, ISOFORM B-RELATED"/>
    <property type="match status" value="1"/>
</dbReference>
<dbReference type="InterPro" id="IPR036179">
    <property type="entry name" value="Ig-like_dom_sf"/>
</dbReference>
<dbReference type="InterPro" id="IPR013098">
    <property type="entry name" value="Ig_I-set"/>
</dbReference>
<evidence type="ECO:0000256" key="2">
    <source>
        <dbReference type="ARBA" id="ARBA00022737"/>
    </source>
</evidence>
<dbReference type="Ensembl" id="ENSEBUT00000025341.1">
    <property type="protein sequence ID" value="ENSEBUP00000024765.1"/>
    <property type="gene ID" value="ENSEBUG00000015284.1"/>
</dbReference>
<feature type="domain" description="Ig-like" evidence="5">
    <location>
        <begin position="294"/>
        <end position="383"/>
    </location>
</feature>